<proteinExistence type="inferred from homology"/>
<keyword evidence="2" id="KW-0012">Acyltransferase</keyword>
<dbReference type="RefSeq" id="WP_006848632.1">
    <property type="nucleotide sequence ID" value="NZ_CP085933.1"/>
</dbReference>
<dbReference type="GO" id="GO:0046677">
    <property type="term" value="P:response to antibiotic"/>
    <property type="evidence" value="ECO:0007669"/>
    <property type="project" value="UniProtKB-KW"/>
</dbReference>
<evidence type="ECO:0000256" key="2">
    <source>
        <dbReference type="RuleBase" id="RU365031"/>
    </source>
</evidence>
<dbReference type="EMBL" id="ACBX02000035">
    <property type="protein sequence ID" value="EFB34516.1"/>
    <property type="molecule type" value="Genomic_DNA"/>
</dbReference>
<dbReference type="PaxDb" id="537011-PREVCOP_05950"/>
<keyword evidence="2" id="KW-0046">Antibiotic resistance</keyword>
<organism evidence="3 4">
    <name type="scientific">Segatella copri DSM 18205</name>
    <dbReference type="NCBI Taxonomy" id="537011"/>
    <lineage>
        <taxon>Bacteria</taxon>
        <taxon>Pseudomonadati</taxon>
        <taxon>Bacteroidota</taxon>
        <taxon>Bacteroidia</taxon>
        <taxon>Bacteroidales</taxon>
        <taxon>Prevotellaceae</taxon>
        <taxon>Segatella</taxon>
    </lineage>
</organism>
<dbReference type="EC" id="2.3.1.-" evidence="2"/>
<comment type="catalytic activity">
    <reaction evidence="2">
        <text>a 2-deoxystreptamine antibiotic + acetyl-CoA = an N(3)-acetyl-2-deoxystreptamine antibiotic + CoA + H(+)</text>
        <dbReference type="Rhea" id="RHEA:12665"/>
        <dbReference type="ChEBI" id="CHEBI:15378"/>
        <dbReference type="ChEBI" id="CHEBI:57287"/>
        <dbReference type="ChEBI" id="CHEBI:57288"/>
        <dbReference type="ChEBI" id="CHEBI:57921"/>
        <dbReference type="ChEBI" id="CHEBI:77452"/>
        <dbReference type="EC" id="2.3.1.81"/>
    </reaction>
</comment>
<comment type="similarity">
    <text evidence="2">Belongs to the antibiotic N-acetyltransferase family.</text>
</comment>
<evidence type="ECO:0000313" key="4">
    <source>
        <dbReference type="Proteomes" id="UP000004477"/>
    </source>
</evidence>
<gene>
    <name evidence="3" type="ORF">PREVCOP_05950</name>
</gene>
<dbReference type="InterPro" id="IPR028345">
    <property type="entry name" value="Antibiotic_NAT-like"/>
</dbReference>
<protein>
    <recommendedName>
        <fullName evidence="1 2">Aminoglycoside N(3)-acetyltransferase</fullName>
        <ecNumber evidence="2">2.3.1.-</ecNumber>
    </recommendedName>
</protein>
<accession>D1PFE3</accession>
<keyword evidence="4" id="KW-1185">Reference proteome</keyword>
<comment type="caution">
    <text evidence="3">The sequence shown here is derived from an EMBL/GenBank/DDBJ whole genome shotgun (WGS) entry which is preliminary data.</text>
</comment>
<dbReference type="STRING" id="537011.PREVCOP_05950"/>
<dbReference type="GO" id="GO:0046353">
    <property type="term" value="F:aminoglycoside 3-N-acetyltransferase activity"/>
    <property type="evidence" value="ECO:0007669"/>
    <property type="project" value="UniProtKB-EC"/>
</dbReference>
<dbReference type="AlphaFoldDB" id="D1PFE3"/>
<name>D1PFE3_9BACT</name>
<sequence>MGLGSIYHRIVLASPKVEVALRCLYWNNVKTLKKFRGASSEGVHMDEAKPIDFNKIIAYLRDNGVKKDDIMVIHSSYNALAGAKLSAEEVIDKLYELVNEGGSLAMPAIRSFEEENIYGDYIENYMDDVAQNFTTVYNVFQSPVTAGLLPFTLMRYDDAEISKFPLNPLTAIGAHAEAMMEHNIEGDLPTAHGPNSAWAYCAEHDAWNIGIGVDIKDYLTIFHVSQEVPEWPVKEWYFERDFIIKKSKRETPLRIRERRHRWTKYFAEANFYNDLQTAGILKSAVIDGVPVYMTRSKELFNYINNQKNPTYPYFVPKKYRI</sequence>
<dbReference type="SUPFAM" id="SSF110710">
    <property type="entry name" value="TTHA0583/YokD-like"/>
    <property type="match status" value="1"/>
</dbReference>
<dbReference type="InterPro" id="IPR003679">
    <property type="entry name" value="Amioglycoside_AcTrfase"/>
</dbReference>
<dbReference type="Pfam" id="PF02522">
    <property type="entry name" value="Antibiotic_NAT"/>
    <property type="match status" value="1"/>
</dbReference>
<evidence type="ECO:0000313" key="3">
    <source>
        <dbReference type="EMBL" id="EFB34516.1"/>
    </source>
</evidence>
<reference evidence="3" key="1">
    <citation type="submission" date="2009-11" db="EMBL/GenBank/DDBJ databases">
        <authorList>
            <person name="Weinstock G."/>
            <person name="Sodergren E."/>
            <person name="Clifton S."/>
            <person name="Fulton L."/>
            <person name="Fulton B."/>
            <person name="Courtney L."/>
            <person name="Fronick C."/>
            <person name="Harrison M."/>
            <person name="Strong C."/>
            <person name="Farmer C."/>
            <person name="Delahaunty K."/>
            <person name="Markovic C."/>
            <person name="Hall O."/>
            <person name="Minx P."/>
            <person name="Tomlinson C."/>
            <person name="Mitreva M."/>
            <person name="Nelson J."/>
            <person name="Hou S."/>
            <person name="Wollam A."/>
            <person name="Pepin K.H."/>
            <person name="Johnson M."/>
            <person name="Bhonagiri V."/>
            <person name="Nash W.E."/>
            <person name="Warren W."/>
            <person name="Chinwalla A."/>
            <person name="Mardis E.R."/>
            <person name="Wilson R.K."/>
        </authorList>
    </citation>
    <scope>NUCLEOTIDE SEQUENCE [LARGE SCALE GENOMIC DNA]</scope>
    <source>
        <strain evidence="3">DSM 18205</strain>
    </source>
</reference>
<dbReference type="Proteomes" id="UP000004477">
    <property type="component" value="Unassembled WGS sequence"/>
</dbReference>
<dbReference type="GeneID" id="69850373"/>
<evidence type="ECO:0000256" key="1">
    <source>
        <dbReference type="ARBA" id="ARBA00012882"/>
    </source>
</evidence>
<dbReference type="HOGENOM" id="CLU_868402_0_0_10"/>
<keyword evidence="2" id="KW-0808">Transferase</keyword>
<dbReference type="OrthoDB" id="7330654at2"/>